<comment type="function">
    <text evidence="5">Attaches a formyl group to the free amino group of methionyl-tRNA(fMet). The formyl group appears to play a dual role in the initiator identity of N-formylmethionyl-tRNA by promoting its recognition by IF2 and preventing the misappropriation of this tRNA by the elongation apparatus.</text>
</comment>
<feature type="domain" description="Formyl transferase C-terminal" evidence="7">
    <location>
        <begin position="200"/>
        <end position="297"/>
    </location>
</feature>
<evidence type="ECO:0000313" key="8">
    <source>
        <dbReference type="EMBL" id="NIH56553.1"/>
    </source>
</evidence>
<evidence type="ECO:0000313" key="9">
    <source>
        <dbReference type="Proteomes" id="UP000749311"/>
    </source>
</evidence>
<dbReference type="InterPro" id="IPR011034">
    <property type="entry name" value="Formyl_transferase-like_C_sf"/>
</dbReference>
<organism evidence="8 9">
    <name type="scientific">Brooklawnia cerclae</name>
    <dbReference type="NCBI Taxonomy" id="349934"/>
    <lineage>
        <taxon>Bacteria</taxon>
        <taxon>Bacillati</taxon>
        <taxon>Actinomycetota</taxon>
        <taxon>Actinomycetes</taxon>
        <taxon>Propionibacteriales</taxon>
        <taxon>Propionibacteriaceae</taxon>
        <taxon>Brooklawnia</taxon>
    </lineage>
</organism>
<dbReference type="InterPro" id="IPR044135">
    <property type="entry name" value="Met-tRNA-FMT_C"/>
</dbReference>
<reference evidence="8 9" key="1">
    <citation type="submission" date="2020-02" db="EMBL/GenBank/DDBJ databases">
        <title>Sequencing the genomes of 1000 actinobacteria strains.</title>
        <authorList>
            <person name="Klenk H.-P."/>
        </authorList>
    </citation>
    <scope>NUCLEOTIDE SEQUENCE [LARGE SCALE GENOMIC DNA]</scope>
    <source>
        <strain evidence="8 9">DSM 19609</strain>
    </source>
</reference>
<comment type="similarity">
    <text evidence="1 5">Belongs to the Fmt family.</text>
</comment>
<dbReference type="SUPFAM" id="SSF50486">
    <property type="entry name" value="FMT C-terminal domain-like"/>
    <property type="match status" value="1"/>
</dbReference>
<dbReference type="EMBL" id="JAAMOZ010000001">
    <property type="protein sequence ID" value="NIH56553.1"/>
    <property type="molecule type" value="Genomic_DNA"/>
</dbReference>
<dbReference type="InterPro" id="IPR036477">
    <property type="entry name" value="Formyl_transf_N_sf"/>
</dbReference>
<evidence type="ECO:0000256" key="5">
    <source>
        <dbReference type="HAMAP-Rule" id="MF_00182"/>
    </source>
</evidence>
<dbReference type="RefSeq" id="WP_167165601.1">
    <property type="nucleotide sequence ID" value="NZ_BAAAOO010000015.1"/>
</dbReference>
<dbReference type="CDD" id="cd08704">
    <property type="entry name" value="Met_tRNA_FMT_C"/>
    <property type="match status" value="1"/>
</dbReference>
<feature type="binding site" evidence="5">
    <location>
        <begin position="107"/>
        <end position="110"/>
    </location>
    <ligand>
        <name>(6S)-5,6,7,8-tetrahydrofolate</name>
        <dbReference type="ChEBI" id="CHEBI:57453"/>
    </ligand>
</feature>
<keyword evidence="3 5" id="KW-0808">Transferase</keyword>
<feature type="domain" description="Formyl transferase N-terminal" evidence="6">
    <location>
        <begin position="1"/>
        <end position="177"/>
    </location>
</feature>
<comment type="caution">
    <text evidence="8">The sequence shown here is derived from an EMBL/GenBank/DDBJ whole genome shotgun (WGS) entry which is preliminary data.</text>
</comment>
<keyword evidence="4 5" id="KW-0648">Protein biosynthesis</keyword>
<evidence type="ECO:0000256" key="4">
    <source>
        <dbReference type="ARBA" id="ARBA00022917"/>
    </source>
</evidence>
<dbReference type="Proteomes" id="UP000749311">
    <property type="component" value="Unassembled WGS sequence"/>
</dbReference>
<dbReference type="PANTHER" id="PTHR11138">
    <property type="entry name" value="METHIONYL-TRNA FORMYLTRANSFERASE"/>
    <property type="match status" value="1"/>
</dbReference>
<keyword evidence="9" id="KW-1185">Reference proteome</keyword>
<dbReference type="NCBIfam" id="TIGR00460">
    <property type="entry name" value="fmt"/>
    <property type="match status" value="1"/>
</dbReference>
<gene>
    <name evidence="5" type="primary">fmt</name>
    <name evidence="8" type="ORF">FB473_001198</name>
</gene>
<dbReference type="SUPFAM" id="SSF53328">
    <property type="entry name" value="Formyltransferase"/>
    <property type="match status" value="1"/>
</dbReference>
<dbReference type="CDD" id="cd08646">
    <property type="entry name" value="FMT_core_Met-tRNA-FMT_N"/>
    <property type="match status" value="1"/>
</dbReference>
<dbReference type="Gene3D" id="3.40.50.12230">
    <property type="match status" value="1"/>
</dbReference>
<evidence type="ECO:0000256" key="1">
    <source>
        <dbReference type="ARBA" id="ARBA00010699"/>
    </source>
</evidence>
<dbReference type="HAMAP" id="MF_00182">
    <property type="entry name" value="Formyl_trans"/>
    <property type="match status" value="1"/>
</dbReference>
<evidence type="ECO:0000259" key="6">
    <source>
        <dbReference type="Pfam" id="PF00551"/>
    </source>
</evidence>
<protein>
    <recommendedName>
        <fullName evidence="2 5">Methionyl-tRNA formyltransferase</fullName>
        <ecNumber evidence="2 5">2.1.2.9</ecNumber>
    </recommendedName>
</protein>
<dbReference type="Pfam" id="PF02911">
    <property type="entry name" value="Formyl_trans_C"/>
    <property type="match status" value="1"/>
</dbReference>
<evidence type="ECO:0000256" key="3">
    <source>
        <dbReference type="ARBA" id="ARBA00022679"/>
    </source>
</evidence>
<evidence type="ECO:0000256" key="2">
    <source>
        <dbReference type="ARBA" id="ARBA00012261"/>
    </source>
</evidence>
<dbReference type="InterPro" id="IPR041711">
    <property type="entry name" value="Met-tRNA-FMT_N"/>
</dbReference>
<sequence>MRIVFAGTPEVALPSLQAIVDAGHDVAAVITRPDAPAGRGKKLTPSPVANLAGDLGLRVLKPHRADELRAEIEEIAPEAAAVVAFGMLLPQWLLDLVPGGWVNLHFSLLPRWRGAAPVQRAVLAGDATTGATTFRIVRALDAGPVFGRLETPIEPTETSGELLDRLAGLGAPLLLDALADVGRGVEPVPQAVEGVTPAPKINPDDVRIDWSSSADDIDRLVRAASPSPGAWTLFDRGRFRVLLARPAEAPDGPLLPGAIRADRRHLWAGTGGGDLELVRVQAAGKREMQGADWARGLHGVQPDRLRFDA</sequence>
<comment type="catalytic activity">
    <reaction evidence="5">
        <text>L-methionyl-tRNA(fMet) + (6R)-10-formyltetrahydrofolate = N-formyl-L-methionyl-tRNA(fMet) + (6S)-5,6,7,8-tetrahydrofolate + H(+)</text>
        <dbReference type="Rhea" id="RHEA:24380"/>
        <dbReference type="Rhea" id="RHEA-COMP:9952"/>
        <dbReference type="Rhea" id="RHEA-COMP:9953"/>
        <dbReference type="ChEBI" id="CHEBI:15378"/>
        <dbReference type="ChEBI" id="CHEBI:57453"/>
        <dbReference type="ChEBI" id="CHEBI:78530"/>
        <dbReference type="ChEBI" id="CHEBI:78844"/>
        <dbReference type="ChEBI" id="CHEBI:195366"/>
        <dbReference type="EC" id="2.1.2.9"/>
    </reaction>
</comment>
<dbReference type="GO" id="GO:0004479">
    <property type="term" value="F:methionyl-tRNA formyltransferase activity"/>
    <property type="evidence" value="ECO:0007669"/>
    <property type="project" value="UniProtKB-EC"/>
</dbReference>
<dbReference type="EC" id="2.1.2.9" evidence="2 5"/>
<proteinExistence type="inferred from homology"/>
<dbReference type="PANTHER" id="PTHR11138:SF5">
    <property type="entry name" value="METHIONYL-TRNA FORMYLTRANSFERASE, MITOCHONDRIAL"/>
    <property type="match status" value="1"/>
</dbReference>
<dbReference type="InterPro" id="IPR002376">
    <property type="entry name" value="Formyl_transf_N"/>
</dbReference>
<dbReference type="InterPro" id="IPR005793">
    <property type="entry name" value="Formyl_trans_C"/>
</dbReference>
<dbReference type="InterPro" id="IPR005794">
    <property type="entry name" value="Fmt"/>
</dbReference>
<name>A0ABX0SDS4_9ACTN</name>
<accession>A0ABX0SDS4</accession>
<dbReference type="Pfam" id="PF00551">
    <property type="entry name" value="Formyl_trans_N"/>
    <property type="match status" value="1"/>
</dbReference>
<evidence type="ECO:0000259" key="7">
    <source>
        <dbReference type="Pfam" id="PF02911"/>
    </source>
</evidence>